<organism evidence="2 3">
    <name type="scientific">Mesorhizobium huakuii</name>
    <dbReference type="NCBI Taxonomy" id="28104"/>
    <lineage>
        <taxon>Bacteria</taxon>
        <taxon>Pseudomonadati</taxon>
        <taxon>Pseudomonadota</taxon>
        <taxon>Alphaproteobacteria</taxon>
        <taxon>Hyphomicrobiales</taxon>
        <taxon>Phyllobacteriaceae</taxon>
        <taxon>Mesorhizobium</taxon>
    </lineage>
</organism>
<accession>A0A7G6SSC0</accession>
<evidence type="ECO:0000313" key="2">
    <source>
        <dbReference type="EMBL" id="QND57402.1"/>
    </source>
</evidence>
<dbReference type="RefSeq" id="WP_183464227.1">
    <property type="nucleotide sequence ID" value="NZ_CP050296.1"/>
</dbReference>
<protein>
    <submittedName>
        <fullName evidence="2">Uncharacterized protein</fullName>
    </submittedName>
</protein>
<reference evidence="3" key="1">
    <citation type="journal article" date="2020" name="Mol. Plant Microbe">
        <title>Rhizobial microsymbionts of the narrowly endemic Oxytropis species growing in Kamchatka are characterized by significant genetic diversity and possess a set of genes that are associated with T3SS and T6SS secretion systems and can affect the development of symbiosis.</title>
        <authorList>
            <person name="Safronova V."/>
            <person name="Guro P."/>
            <person name="Sazanova A."/>
            <person name="Kuznetsova I."/>
            <person name="Belimov A."/>
            <person name="Yakubov V."/>
            <person name="Chirak E."/>
            <person name="Afonin A."/>
            <person name="Gogolev Y."/>
            <person name="Andronov E."/>
            <person name="Tikhonovich I."/>
        </authorList>
    </citation>
    <scope>NUCLEOTIDE SEQUENCE [LARGE SCALE GENOMIC DNA]</scope>
    <source>
        <strain evidence="3">583</strain>
    </source>
</reference>
<evidence type="ECO:0000256" key="1">
    <source>
        <dbReference type="SAM" id="Phobius"/>
    </source>
</evidence>
<gene>
    <name evidence="2" type="ORF">HB778_12830</name>
</gene>
<keyword evidence="1" id="KW-0472">Membrane</keyword>
<dbReference type="Proteomes" id="UP000515465">
    <property type="component" value="Chromosome"/>
</dbReference>
<proteinExistence type="predicted"/>
<sequence length="76" mass="8332">MDWKPTDEGAGLFGALYAIIFSLIEQGAIDEQKLKGSLQVILDDMPSELRAGPHGFFLEKLVKHVGSQNGNPLKLH</sequence>
<dbReference type="EMBL" id="CP050296">
    <property type="protein sequence ID" value="QND57402.1"/>
    <property type="molecule type" value="Genomic_DNA"/>
</dbReference>
<dbReference type="AlphaFoldDB" id="A0A7G6SSC0"/>
<evidence type="ECO:0000313" key="3">
    <source>
        <dbReference type="Proteomes" id="UP000515465"/>
    </source>
</evidence>
<keyword evidence="1" id="KW-1133">Transmembrane helix</keyword>
<name>A0A7G6SSC0_9HYPH</name>
<feature type="transmembrane region" description="Helical" evidence="1">
    <location>
        <begin position="12"/>
        <end position="29"/>
    </location>
</feature>
<keyword evidence="1" id="KW-0812">Transmembrane</keyword>